<dbReference type="GO" id="GO:0005829">
    <property type="term" value="C:cytosol"/>
    <property type="evidence" value="ECO:0007669"/>
    <property type="project" value="TreeGrafter"/>
</dbReference>
<organism evidence="8 9">
    <name type="scientific">Kaustia mangrovi</name>
    <dbReference type="NCBI Taxonomy" id="2593653"/>
    <lineage>
        <taxon>Bacteria</taxon>
        <taxon>Pseudomonadati</taxon>
        <taxon>Pseudomonadota</taxon>
        <taxon>Alphaproteobacteria</taxon>
        <taxon>Hyphomicrobiales</taxon>
        <taxon>Parvibaculaceae</taxon>
        <taxon>Kaustia</taxon>
    </lineage>
</organism>
<keyword evidence="9" id="KW-1185">Reference proteome</keyword>
<dbReference type="RefSeq" id="WP_213162283.1">
    <property type="nucleotide sequence ID" value="NZ_CP058214.1"/>
</dbReference>
<comment type="similarity">
    <text evidence="1 6">Belongs to the NusB family.</text>
</comment>
<dbReference type="Gene3D" id="1.10.940.10">
    <property type="entry name" value="NusB-like"/>
    <property type="match status" value="1"/>
</dbReference>
<evidence type="ECO:0000256" key="3">
    <source>
        <dbReference type="ARBA" id="ARBA00022884"/>
    </source>
</evidence>
<evidence type="ECO:0000256" key="6">
    <source>
        <dbReference type="HAMAP-Rule" id="MF_00073"/>
    </source>
</evidence>
<keyword evidence="2 6" id="KW-0889">Transcription antitermination</keyword>
<dbReference type="Proteomes" id="UP000593594">
    <property type="component" value="Chromosome"/>
</dbReference>
<dbReference type="InterPro" id="IPR006027">
    <property type="entry name" value="NusB_RsmB_TIM44"/>
</dbReference>
<dbReference type="GO" id="GO:0003723">
    <property type="term" value="F:RNA binding"/>
    <property type="evidence" value="ECO:0007669"/>
    <property type="project" value="UniProtKB-UniRule"/>
</dbReference>
<comment type="function">
    <text evidence="6">Involved in transcription antitermination. Required for transcription of ribosomal RNA (rRNA) genes. Binds specifically to the boxA antiterminator sequence of the ribosomal RNA (rrn) operons.</text>
</comment>
<evidence type="ECO:0000313" key="9">
    <source>
        <dbReference type="Proteomes" id="UP000593594"/>
    </source>
</evidence>
<sequence length="163" mass="18170">MMTEPTEPREAERALLGARTAARLGAVQALYQMDLVQSDMADILAEFGSTRLGEDFEDGQCGRADFPFLSDIVTGVVREQRRIDPALNACLAEGWTLARLDSILRAILRAAAYELVARRDVPARVIINEYMEIAHAFFDEDEPGFVNGVLDRLARNHRAEEFG</sequence>
<proteinExistence type="inferred from homology"/>
<gene>
    <name evidence="6 8" type="primary">nusB</name>
    <name evidence="8" type="ORF">HW532_20755</name>
</gene>
<dbReference type="PANTHER" id="PTHR11078:SF3">
    <property type="entry name" value="ANTITERMINATION NUSB DOMAIN-CONTAINING PROTEIN"/>
    <property type="match status" value="1"/>
</dbReference>
<keyword evidence="5 6" id="KW-0804">Transcription</keyword>
<dbReference type="AlphaFoldDB" id="A0A7S8HDQ7"/>
<evidence type="ECO:0000256" key="5">
    <source>
        <dbReference type="ARBA" id="ARBA00023163"/>
    </source>
</evidence>
<evidence type="ECO:0000256" key="1">
    <source>
        <dbReference type="ARBA" id="ARBA00005952"/>
    </source>
</evidence>
<reference evidence="8 9" key="1">
    <citation type="submission" date="2020-06" db="EMBL/GenBank/DDBJ databases">
        <title>Genome sequence of 2 isolates from Red Sea Mangroves.</title>
        <authorList>
            <person name="Sefrji F."/>
            <person name="Michoud G."/>
            <person name="Merlino G."/>
            <person name="Daffonchio D."/>
        </authorList>
    </citation>
    <scope>NUCLEOTIDE SEQUENCE [LARGE SCALE GENOMIC DNA]</scope>
    <source>
        <strain evidence="8 9">R1DC25</strain>
    </source>
</reference>
<dbReference type="InterPro" id="IPR035926">
    <property type="entry name" value="NusB-like_sf"/>
</dbReference>
<accession>A0A7S8HDQ7</accession>
<dbReference type="NCBIfam" id="TIGR01951">
    <property type="entry name" value="nusB"/>
    <property type="match status" value="1"/>
</dbReference>
<feature type="domain" description="NusB/RsmB/TIM44" evidence="7">
    <location>
        <begin position="21"/>
        <end position="155"/>
    </location>
</feature>
<dbReference type="KEGG" id="kmn:HW532_20755"/>
<protein>
    <recommendedName>
        <fullName evidence="6">Transcription antitermination protein NusB</fullName>
    </recommendedName>
    <alternativeName>
        <fullName evidence="6">Antitermination factor NusB</fullName>
    </alternativeName>
</protein>
<keyword evidence="4 6" id="KW-0805">Transcription regulation</keyword>
<evidence type="ECO:0000256" key="4">
    <source>
        <dbReference type="ARBA" id="ARBA00023015"/>
    </source>
</evidence>
<evidence type="ECO:0000256" key="2">
    <source>
        <dbReference type="ARBA" id="ARBA00022814"/>
    </source>
</evidence>
<dbReference type="InterPro" id="IPR011605">
    <property type="entry name" value="NusB_fam"/>
</dbReference>
<dbReference type="GO" id="GO:0006353">
    <property type="term" value="P:DNA-templated transcription termination"/>
    <property type="evidence" value="ECO:0007669"/>
    <property type="project" value="UniProtKB-UniRule"/>
</dbReference>
<dbReference type="PANTHER" id="PTHR11078">
    <property type="entry name" value="N UTILIZATION SUBSTANCE PROTEIN B-RELATED"/>
    <property type="match status" value="1"/>
</dbReference>
<dbReference type="HAMAP" id="MF_00073">
    <property type="entry name" value="NusB"/>
    <property type="match status" value="1"/>
</dbReference>
<evidence type="ECO:0000259" key="7">
    <source>
        <dbReference type="Pfam" id="PF01029"/>
    </source>
</evidence>
<dbReference type="Pfam" id="PF01029">
    <property type="entry name" value="NusB"/>
    <property type="match status" value="1"/>
</dbReference>
<dbReference type="EMBL" id="CP058214">
    <property type="protein sequence ID" value="QPC44910.1"/>
    <property type="molecule type" value="Genomic_DNA"/>
</dbReference>
<name>A0A7S8HDQ7_9HYPH</name>
<dbReference type="GO" id="GO:0031564">
    <property type="term" value="P:transcription antitermination"/>
    <property type="evidence" value="ECO:0007669"/>
    <property type="project" value="UniProtKB-KW"/>
</dbReference>
<evidence type="ECO:0000313" key="8">
    <source>
        <dbReference type="EMBL" id="QPC44910.1"/>
    </source>
</evidence>
<keyword evidence="3 6" id="KW-0694">RNA-binding</keyword>
<dbReference type="SUPFAM" id="SSF48013">
    <property type="entry name" value="NusB-like"/>
    <property type="match status" value="1"/>
</dbReference>